<dbReference type="eggNOG" id="ENOG5032P6C">
    <property type="taxonomic scope" value="Bacteria"/>
</dbReference>
<sequence length="252" mass="26179">MTCEQLREAGAELALGVLPGRERAAALAHLDRCADCREYVEELCVVGDKLIGLLPDREPPLGFESRMARGIARDAAAHEARHAHAAGATQQGVRVRARRARLRVASIAAALAIAFGFASWAVGSAIEEITASPPAQVSSEPVMVGDMTAAAQDGAPAGEVYAHPGTPGWIFMTVALDGSGTPYSGKVSCILERPDGTTVRAGDFWLRKGRGAWGGSAHVDPASVSGARVTSSDGTVLAKAHLQTAHVLTPVD</sequence>
<evidence type="ECO:0000313" key="4">
    <source>
        <dbReference type="EMBL" id="AGS68455.1"/>
    </source>
</evidence>
<proteinExistence type="predicted"/>
<dbReference type="InterPro" id="IPR041916">
    <property type="entry name" value="Anti_sigma_zinc_sf"/>
</dbReference>
<dbReference type="KEGG" id="sci:B446_08155"/>
<keyword evidence="5" id="KW-1185">Reference proteome</keyword>
<accession>S5VJ59</accession>
<dbReference type="PATRIC" id="fig|1214242.5.peg.1687"/>
<name>S5VJ59_STRC3</name>
<reference evidence="4 5" key="2">
    <citation type="journal article" date="2013" name="J. Biotechnol.">
        <title>Complete genome sequence of the kirromycin producer Streptomyces collinus Tu 365 consisting of a linear chromosome and two linear plasmids.</title>
        <authorList>
            <person name="Ruckert C."/>
            <person name="Szczepanowski R."/>
            <person name="Albersmeier A."/>
            <person name="Goesmann A."/>
            <person name="Iftime D."/>
            <person name="Musiol E.M."/>
            <person name="Blin K."/>
            <person name="Wohlleben W."/>
            <person name="Puhler A."/>
            <person name="Kalinowski J."/>
            <person name="Weber T."/>
        </authorList>
    </citation>
    <scope>NUCLEOTIDE SEQUENCE [LARGE SCALE GENOMIC DNA]</scope>
    <source>
        <strain evidence="5">DSM 40733 / Tue 365</strain>
    </source>
</reference>
<gene>
    <name evidence="4" type="ORF">B446_08155</name>
</gene>
<evidence type="ECO:0000256" key="3">
    <source>
        <dbReference type="SAM" id="Phobius"/>
    </source>
</evidence>
<evidence type="ECO:0000256" key="2">
    <source>
        <dbReference type="ARBA" id="ARBA00023163"/>
    </source>
</evidence>
<evidence type="ECO:0008006" key="6">
    <source>
        <dbReference type="Google" id="ProtNLM"/>
    </source>
</evidence>
<evidence type="ECO:0000313" key="5">
    <source>
        <dbReference type="Proteomes" id="UP000015423"/>
    </source>
</evidence>
<protein>
    <recommendedName>
        <fullName evidence="6">Zinc-finger domain-containing protein</fullName>
    </recommendedName>
</protein>
<keyword evidence="3" id="KW-0472">Membrane</keyword>
<dbReference type="Proteomes" id="UP000015423">
    <property type="component" value="Chromosome"/>
</dbReference>
<keyword evidence="1" id="KW-0805">Transcription regulation</keyword>
<dbReference type="AlphaFoldDB" id="S5VJ59"/>
<keyword evidence="3" id="KW-0812">Transmembrane</keyword>
<keyword evidence="2" id="KW-0804">Transcription</keyword>
<feature type="transmembrane region" description="Helical" evidence="3">
    <location>
        <begin position="104"/>
        <end position="123"/>
    </location>
</feature>
<evidence type="ECO:0000256" key="1">
    <source>
        <dbReference type="ARBA" id="ARBA00023015"/>
    </source>
</evidence>
<dbReference type="HOGENOM" id="CLU_1133070_0_0_11"/>
<dbReference type="Gene3D" id="1.10.10.1320">
    <property type="entry name" value="Anti-sigma factor, zinc-finger domain"/>
    <property type="match status" value="1"/>
</dbReference>
<dbReference type="EMBL" id="CP006259">
    <property type="protein sequence ID" value="AGS68455.1"/>
    <property type="molecule type" value="Genomic_DNA"/>
</dbReference>
<keyword evidence="3" id="KW-1133">Transmembrane helix</keyword>
<dbReference type="STRING" id="1214242.B446_08155"/>
<organism evidence="4 5">
    <name type="scientific">Streptomyces collinus (strain DSM 40733 / Tue 365)</name>
    <dbReference type="NCBI Taxonomy" id="1214242"/>
    <lineage>
        <taxon>Bacteria</taxon>
        <taxon>Bacillati</taxon>
        <taxon>Actinomycetota</taxon>
        <taxon>Actinomycetes</taxon>
        <taxon>Kitasatosporales</taxon>
        <taxon>Streptomycetaceae</taxon>
        <taxon>Streptomyces</taxon>
    </lineage>
</organism>
<reference evidence="5" key="1">
    <citation type="submission" date="2012-10" db="EMBL/GenBank/DDBJ databases">
        <title>The complete genome sequence of Streptomyces collinus Tu 365.</title>
        <authorList>
            <person name="Ruckert C."/>
            <person name="Szczepanowski R."/>
            <person name="Goesmann A."/>
            <person name="Pross E.K."/>
            <person name="Musiol E.M."/>
            <person name="Blin K."/>
            <person name="Wohlleben W."/>
            <person name="Puhler A."/>
            <person name="Weber T."/>
            <person name="Kalinowski J."/>
        </authorList>
    </citation>
    <scope>NUCLEOTIDE SEQUENCE [LARGE SCALE GENOMIC DNA]</scope>
    <source>
        <strain evidence="5">DSM 40733 / Tue 365</strain>
    </source>
</reference>